<gene>
    <name evidence="1" type="ORF">ABDK96_08830</name>
</gene>
<sequence>MTTIVCTSRGPVSPSGADQLDTDLITTADAALETSTLDQLRMIASGHPSPQRTALRDDFIASRRKLYRLLAHRLCRTLGMPYATHREDVEQLVAMEAVTFVEELLATPAQIEGISNWEGLLHVRARATVRAWADRHLSPASGMISLSRRVRQLNQLRDEMRAAHGHEPSDREVEAEHNRRMAATRKDAAKQGMLCQAGELNLTRPAADIHDLELAAMTPEGGLLHPTEGPRLVAAVIAKARTIGGVTADVAACWLSGVYSSEGDQRVLTPREVSEQLGLPQASAAAQIRKVRTLAKRVLADQLGIHHA</sequence>
<evidence type="ECO:0008006" key="3">
    <source>
        <dbReference type="Google" id="ProtNLM"/>
    </source>
</evidence>
<dbReference type="EMBL" id="JBDXMX010000003">
    <property type="protein sequence ID" value="MEO9247782.1"/>
    <property type="molecule type" value="Genomic_DNA"/>
</dbReference>
<reference evidence="1 2" key="1">
    <citation type="submission" date="2024-05" db="EMBL/GenBank/DDBJ databases">
        <authorList>
            <person name="Yi C."/>
        </authorList>
    </citation>
    <scope>NUCLEOTIDE SEQUENCE [LARGE SCALE GENOMIC DNA]</scope>
    <source>
        <strain evidence="1 2">XS13</strain>
    </source>
</reference>
<organism evidence="1 2">
    <name type="scientific">Citricoccus nitrophenolicus</name>
    <dbReference type="NCBI Taxonomy" id="863575"/>
    <lineage>
        <taxon>Bacteria</taxon>
        <taxon>Bacillati</taxon>
        <taxon>Actinomycetota</taxon>
        <taxon>Actinomycetes</taxon>
        <taxon>Micrococcales</taxon>
        <taxon>Micrococcaceae</taxon>
        <taxon>Citricoccus</taxon>
    </lineage>
</organism>
<name>A0ABV0IJT4_9MICC</name>
<protein>
    <recommendedName>
        <fullName evidence="3">Sigma-70 family RNA polymerase sigma factor</fullName>
    </recommendedName>
</protein>
<dbReference type="Proteomes" id="UP001484097">
    <property type="component" value="Unassembled WGS sequence"/>
</dbReference>
<accession>A0ABV0IJT4</accession>
<dbReference type="RefSeq" id="WP_347920436.1">
    <property type="nucleotide sequence ID" value="NZ_JBDXMX010000003.1"/>
</dbReference>
<proteinExistence type="predicted"/>
<keyword evidence="2" id="KW-1185">Reference proteome</keyword>
<evidence type="ECO:0000313" key="1">
    <source>
        <dbReference type="EMBL" id="MEO9247782.1"/>
    </source>
</evidence>
<evidence type="ECO:0000313" key="2">
    <source>
        <dbReference type="Proteomes" id="UP001484097"/>
    </source>
</evidence>
<comment type="caution">
    <text evidence="1">The sequence shown here is derived from an EMBL/GenBank/DDBJ whole genome shotgun (WGS) entry which is preliminary data.</text>
</comment>